<feature type="domain" description="PAZ" evidence="2">
    <location>
        <begin position="101"/>
        <end position="234"/>
    </location>
</feature>
<dbReference type="Gene3D" id="2.170.260.10">
    <property type="entry name" value="paz domain"/>
    <property type="match status" value="1"/>
</dbReference>
<dbReference type="InterPro" id="IPR012337">
    <property type="entry name" value="RNaseH-like_sf"/>
</dbReference>
<evidence type="ECO:0000313" key="5">
    <source>
        <dbReference type="Proteomes" id="UP000774617"/>
    </source>
</evidence>
<keyword evidence="5" id="KW-1185">Reference proteome</keyword>
<comment type="caution">
    <text evidence="4">The sequence shown here is derived from an EMBL/GenBank/DDBJ whole genome shotgun (WGS) entry which is preliminary data.</text>
</comment>
<proteinExistence type="predicted"/>
<dbReference type="Gene3D" id="3.40.50.2300">
    <property type="match status" value="1"/>
</dbReference>
<dbReference type="InterPro" id="IPR032472">
    <property type="entry name" value="ArgoL2"/>
</dbReference>
<dbReference type="Gene3D" id="3.30.420.10">
    <property type="entry name" value="Ribonuclease H-like superfamily/Ribonuclease H"/>
    <property type="match status" value="1"/>
</dbReference>
<dbReference type="PROSITE" id="PS50821">
    <property type="entry name" value="PAZ"/>
    <property type="match status" value="1"/>
</dbReference>
<dbReference type="SMART" id="SM00950">
    <property type="entry name" value="Piwi"/>
    <property type="match status" value="1"/>
</dbReference>
<dbReference type="CDD" id="cd04657">
    <property type="entry name" value="Piwi_ago-like"/>
    <property type="match status" value="1"/>
</dbReference>
<dbReference type="Pfam" id="PF08699">
    <property type="entry name" value="ArgoL1"/>
    <property type="match status" value="1"/>
</dbReference>
<dbReference type="CDD" id="cd02846">
    <property type="entry name" value="PAZ_argonaute_like"/>
    <property type="match status" value="1"/>
</dbReference>
<dbReference type="InterPro" id="IPR003165">
    <property type="entry name" value="Piwi"/>
</dbReference>
<dbReference type="SMART" id="SM01163">
    <property type="entry name" value="DUF1785"/>
    <property type="match status" value="1"/>
</dbReference>
<gene>
    <name evidence="4" type="ORF">B0J12DRAFT_777185</name>
</gene>
<evidence type="ECO:0000259" key="3">
    <source>
        <dbReference type="PROSITE" id="PS50822"/>
    </source>
</evidence>
<dbReference type="InterPro" id="IPR003100">
    <property type="entry name" value="PAZ_dom"/>
</dbReference>
<dbReference type="InterPro" id="IPR045246">
    <property type="entry name" value="Piwi_ago-like"/>
</dbReference>
<accession>A0ABQ8FRE3</accession>
<reference evidence="4 5" key="1">
    <citation type="journal article" date="2021" name="Nat. Commun.">
        <title>Genetic determinants of endophytism in the Arabidopsis root mycobiome.</title>
        <authorList>
            <person name="Mesny F."/>
            <person name="Miyauchi S."/>
            <person name="Thiergart T."/>
            <person name="Pickel B."/>
            <person name="Atanasova L."/>
            <person name="Karlsson M."/>
            <person name="Huettel B."/>
            <person name="Barry K.W."/>
            <person name="Haridas S."/>
            <person name="Chen C."/>
            <person name="Bauer D."/>
            <person name="Andreopoulos W."/>
            <person name="Pangilinan J."/>
            <person name="LaButti K."/>
            <person name="Riley R."/>
            <person name="Lipzen A."/>
            <person name="Clum A."/>
            <person name="Drula E."/>
            <person name="Henrissat B."/>
            <person name="Kohler A."/>
            <person name="Grigoriev I.V."/>
            <person name="Martin F.M."/>
            <person name="Hacquard S."/>
        </authorList>
    </citation>
    <scope>NUCLEOTIDE SEQUENCE [LARGE SCALE GENOMIC DNA]</scope>
    <source>
        <strain evidence="4 5">MPI-SDFR-AT-0080</strain>
    </source>
</reference>
<feature type="region of interest" description="Disordered" evidence="1">
    <location>
        <begin position="154"/>
        <end position="183"/>
    </location>
</feature>
<dbReference type="InterPro" id="IPR014811">
    <property type="entry name" value="ArgoL1"/>
</dbReference>
<name>A0ABQ8FRE3_9PEZI</name>
<dbReference type="InterPro" id="IPR036085">
    <property type="entry name" value="PAZ_dom_sf"/>
</dbReference>
<dbReference type="Pfam" id="PF02171">
    <property type="entry name" value="Piwi"/>
    <property type="match status" value="1"/>
</dbReference>
<dbReference type="Pfam" id="PF02170">
    <property type="entry name" value="PAZ"/>
    <property type="match status" value="1"/>
</dbReference>
<feature type="non-terminal residue" evidence="4">
    <location>
        <position position="1"/>
    </location>
</feature>
<dbReference type="SUPFAM" id="SSF53098">
    <property type="entry name" value="Ribonuclease H-like"/>
    <property type="match status" value="1"/>
</dbReference>
<dbReference type="EMBL" id="JAGTJR010000082">
    <property type="protein sequence ID" value="KAH7014059.1"/>
    <property type="molecule type" value="Genomic_DNA"/>
</dbReference>
<dbReference type="Proteomes" id="UP000774617">
    <property type="component" value="Unassembled WGS sequence"/>
</dbReference>
<evidence type="ECO:0000259" key="2">
    <source>
        <dbReference type="PROSITE" id="PS50821"/>
    </source>
</evidence>
<dbReference type="PROSITE" id="PS50822">
    <property type="entry name" value="PIWI"/>
    <property type="match status" value="1"/>
</dbReference>
<evidence type="ECO:0000256" key="1">
    <source>
        <dbReference type="SAM" id="MobiDB-lite"/>
    </source>
</evidence>
<dbReference type="Pfam" id="PF16488">
    <property type="entry name" value="ArgoL2"/>
    <property type="match status" value="1"/>
</dbReference>
<evidence type="ECO:0000313" key="4">
    <source>
        <dbReference type="EMBL" id="KAH7014059.1"/>
    </source>
</evidence>
<dbReference type="InterPro" id="IPR036397">
    <property type="entry name" value="RNaseH_sf"/>
</dbReference>
<dbReference type="PANTHER" id="PTHR22891">
    <property type="entry name" value="EUKARYOTIC TRANSLATION INITIATION FACTOR 2C"/>
    <property type="match status" value="1"/>
</dbReference>
<protein>
    <submittedName>
        <fullName evidence="4">Ribonuclease H-like domain-containing protein</fullName>
    </submittedName>
</protein>
<dbReference type="SUPFAM" id="SSF101690">
    <property type="entry name" value="PAZ domain"/>
    <property type="match status" value="1"/>
</dbReference>
<feature type="domain" description="Piwi" evidence="3">
    <location>
        <begin position="413"/>
        <end position="730"/>
    </location>
</feature>
<sequence length="774" mass="85045">NIVIGHHPKAASHIASIGANRYFDLTASVSERMSLGAGLQAIRGFFVSVRAATARVLVNVQVKHAAFYEDGPLDRIMAAHLRDNGQSKTRLANFLKKLSVDVTHIVRHNRAGHRVPRIKQIVGLVTREDGRGLQHPPIVADFGAGPKDVKFFLNGQAEGPVGKSKDPSGTGGKKGKKPAKAGPERHFQTGYISVYDFFRQRHNITVSDTDLPVVNVGSRQNPSYLPAQVCVVRPGQHSNEKLSRIQTQQMIRFAVRKPHLNAQSIVTSGARMIGVEPTNPTLDAFEINVTPRLITVPGRVLSSPSVKYGGQKLANPGFGSWNMLSMEFAAKANLSFWTYLWISPEGSRDPWQNEQQLKHSLDALATNLRRVGLNANDCSPGLHVPVTTGNFESEIDAAIHRFTSHPKKPRPGLLLVITSPNNSPVYNRVKYACDVKEGVLNVCVDGQKFARANDQYLANVALKINLKLGGRNQFLDSSKLGILSEGKTMVVGIDVTHPSPGSSSNAPSVAAIVASIDKWLGQWPAELQVQNARQEMVSGLNSLLKSRLRLWAKFNTTYPQNILVYRDGVSEGQYNLVLNQELPDLRKACEEVYPAAETKRGLPHITIVIVGKNHHTRFYPTKNDDADRSSNPKNGTVVDRGVTEAKNWDFFLQAHAALQGTARPAHYYIVHDEIFQARKVQPPFSNAADVVEDLTHNLCYLFGRATKAVSICTPAYYADLVCARARCYLSRLFDPSPVASPVGSVVEEAAGTGQVADQSQVRIHENVRDAMFYI</sequence>
<organism evidence="4 5">
    <name type="scientific">Macrophomina phaseolina</name>
    <dbReference type="NCBI Taxonomy" id="35725"/>
    <lineage>
        <taxon>Eukaryota</taxon>
        <taxon>Fungi</taxon>
        <taxon>Dikarya</taxon>
        <taxon>Ascomycota</taxon>
        <taxon>Pezizomycotina</taxon>
        <taxon>Dothideomycetes</taxon>
        <taxon>Dothideomycetes incertae sedis</taxon>
        <taxon>Botryosphaeriales</taxon>
        <taxon>Botryosphaeriaceae</taxon>
        <taxon>Macrophomina</taxon>
    </lineage>
</organism>